<reference evidence="1 2" key="1">
    <citation type="submission" date="2018-11" db="EMBL/GenBank/DDBJ databases">
        <authorList>
            <consortium name="Pathogen Informatics"/>
        </authorList>
    </citation>
    <scope>NUCLEOTIDE SEQUENCE [LARGE SCALE GENOMIC DNA]</scope>
</reference>
<name>A0A3P6RF02_CYLGO</name>
<evidence type="ECO:0000313" key="1">
    <source>
        <dbReference type="EMBL" id="VDK54423.1"/>
    </source>
</evidence>
<dbReference type="AlphaFoldDB" id="A0A3P6RF02"/>
<dbReference type="EMBL" id="UYRV01007254">
    <property type="protein sequence ID" value="VDK54423.1"/>
    <property type="molecule type" value="Genomic_DNA"/>
</dbReference>
<protein>
    <submittedName>
        <fullName evidence="1">Uncharacterized protein</fullName>
    </submittedName>
</protein>
<dbReference type="OrthoDB" id="5897830at2759"/>
<proteinExistence type="predicted"/>
<organism evidence="1 2">
    <name type="scientific">Cylicostephanus goldi</name>
    <name type="common">Nematode worm</name>
    <dbReference type="NCBI Taxonomy" id="71465"/>
    <lineage>
        <taxon>Eukaryota</taxon>
        <taxon>Metazoa</taxon>
        <taxon>Ecdysozoa</taxon>
        <taxon>Nematoda</taxon>
        <taxon>Chromadorea</taxon>
        <taxon>Rhabditida</taxon>
        <taxon>Rhabditina</taxon>
        <taxon>Rhabditomorpha</taxon>
        <taxon>Strongyloidea</taxon>
        <taxon>Strongylidae</taxon>
        <taxon>Cylicostephanus</taxon>
    </lineage>
</organism>
<accession>A0A3P6RF02</accession>
<gene>
    <name evidence="1" type="ORF">CGOC_LOCUS3011</name>
</gene>
<sequence length="113" mass="12991">MLLLLSLIAVCAAKLDLTVRLPLEQAEKLDGEDLITYLRNQNLFQVKESKEADERMEYLMDPKYLVSPSAEERVELDIGDEPIPEELVFHDVPATKTVFIQKAFLVLRQECKQ</sequence>
<evidence type="ECO:0000313" key="2">
    <source>
        <dbReference type="Proteomes" id="UP000271889"/>
    </source>
</evidence>
<keyword evidence="2" id="KW-1185">Reference proteome</keyword>
<dbReference type="Proteomes" id="UP000271889">
    <property type="component" value="Unassembled WGS sequence"/>
</dbReference>